<dbReference type="InterPro" id="IPR029018">
    <property type="entry name" value="Hex-like_dom2"/>
</dbReference>
<evidence type="ECO:0000256" key="1">
    <source>
        <dbReference type="ARBA" id="ARBA00001231"/>
    </source>
</evidence>
<proteinExistence type="inferred from homology"/>
<dbReference type="SUPFAM" id="SSF55545">
    <property type="entry name" value="beta-N-acetylhexosaminidase-like domain"/>
    <property type="match status" value="1"/>
</dbReference>
<evidence type="ECO:0000256" key="3">
    <source>
        <dbReference type="ARBA" id="ARBA00012663"/>
    </source>
</evidence>
<feature type="domain" description="Glycoside hydrolase family 20 catalytic" evidence="6">
    <location>
        <begin position="174"/>
        <end position="280"/>
    </location>
</feature>
<dbReference type="Gene3D" id="3.20.20.80">
    <property type="entry name" value="Glycosidases"/>
    <property type="match status" value="1"/>
</dbReference>
<evidence type="ECO:0000256" key="4">
    <source>
        <dbReference type="ARBA" id="ARBA00022801"/>
    </source>
</evidence>
<keyword evidence="5" id="KW-0326">Glycosidase</keyword>
<keyword evidence="4" id="KW-0378">Hydrolase</keyword>
<evidence type="ECO:0000259" key="7">
    <source>
        <dbReference type="Pfam" id="PF02838"/>
    </source>
</evidence>
<dbReference type="InterPro" id="IPR017853">
    <property type="entry name" value="GH"/>
</dbReference>
<evidence type="ECO:0000256" key="2">
    <source>
        <dbReference type="ARBA" id="ARBA00006285"/>
    </source>
</evidence>
<dbReference type="GO" id="GO:0030203">
    <property type="term" value="P:glycosaminoglycan metabolic process"/>
    <property type="evidence" value="ECO:0007669"/>
    <property type="project" value="TreeGrafter"/>
</dbReference>
<dbReference type="InterPro" id="IPR025705">
    <property type="entry name" value="Beta_hexosaminidase_sua/sub"/>
</dbReference>
<evidence type="ECO:0000313" key="9">
    <source>
        <dbReference type="Proteomes" id="UP000567293"/>
    </source>
</evidence>
<dbReference type="Pfam" id="PF00728">
    <property type="entry name" value="Glyco_hydro_20"/>
    <property type="match status" value="1"/>
</dbReference>
<dbReference type="PANTHER" id="PTHR22600">
    <property type="entry name" value="BETA-HEXOSAMINIDASE"/>
    <property type="match status" value="1"/>
</dbReference>
<keyword evidence="9" id="KW-1185">Reference proteome</keyword>
<feature type="domain" description="Beta-hexosaminidase bacterial type N-terminal" evidence="7">
    <location>
        <begin position="40"/>
        <end position="170"/>
    </location>
</feature>
<dbReference type="GO" id="GO:0004563">
    <property type="term" value="F:beta-N-acetylhexosaminidase activity"/>
    <property type="evidence" value="ECO:0007669"/>
    <property type="project" value="UniProtKB-EC"/>
</dbReference>
<name>A0A7V8NWT5_9BACT</name>
<gene>
    <name evidence="8" type="ORF">HRJ53_28245</name>
</gene>
<dbReference type="PRINTS" id="PR00738">
    <property type="entry name" value="GLHYDRLASE20"/>
</dbReference>
<protein>
    <recommendedName>
        <fullName evidence="3">beta-N-acetylhexosaminidase</fullName>
        <ecNumber evidence="3">3.2.1.52</ecNumber>
    </recommendedName>
</protein>
<sequence length="299" mass="33480">MVQSFVQDFVHYFAWRGFLLIILWALLISKPASGQQPAWNLMPMPSSVQAATGRLRLDSSFSTALTGYTEPRLERGVARFLQQLARQTAIPLNSKAAKSGQATLIIRTDHSSKEIQEVGEDESYSLEVTPAGAKLIAPTPLGTLHGLQTFLQLVDISSDGFAAPAVTIQDRPRFAWRGLMIDSARHFIPLDVIRSNLDGMEALKMNVFHWHLSDNQGFRVESKRFPKLQELGSDGLYYTQDDIRDVIAYARDRGIRVVPEFDMPGHSTSWFVGYPELASAPGPYEIERRWGVFDPAMDP</sequence>
<evidence type="ECO:0000313" key="8">
    <source>
        <dbReference type="EMBL" id="MBA0088897.1"/>
    </source>
</evidence>
<dbReference type="GO" id="GO:0005975">
    <property type="term" value="P:carbohydrate metabolic process"/>
    <property type="evidence" value="ECO:0007669"/>
    <property type="project" value="InterPro"/>
</dbReference>
<dbReference type="InterPro" id="IPR015882">
    <property type="entry name" value="HEX_bac_N"/>
</dbReference>
<dbReference type="GO" id="GO:0016020">
    <property type="term" value="C:membrane"/>
    <property type="evidence" value="ECO:0007669"/>
    <property type="project" value="TreeGrafter"/>
</dbReference>
<dbReference type="AlphaFoldDB" id="A0A7V8NWT5"/>
<comment type="catalytic activity">
    <reaction evidence="1">
        <text>Hydrolysis of terminal non-reducing N-acetyl-D-hexosamine residues in N-acetyl-beta-D-hexosaminides.</text>
        <dbReference type="EC" id="3.2.1.52"/>
    </reaction>
</comment>
<dbReference type="EMBL" id="JACDQQ010002736">
    <property type="protein sequence ID" value="MBA0088897.1"/>
    <property type="molecule type" value="Genomic_DNA"/>
</dbReference>
<dbReference type="SUPFAM" id="SSF51445">
    <property type="entry name" value="(Trans)glycosidases"/>
    <property type="match status" value="1"/>
</dbReference>
<reference evidence="8" key="1">
    <citation type="submission" date="2020-06" db="EMBL/GenBank/DDBJ databases">
        <title>Legume-microbial interactions unlock mineral nutrients during tropical forest succession.</title>
        <authorList>
            <person name="Epihov D.Z."/>
        </authorList>
    </citation>
    <scope>NUCLEOTIDE SEQUENCE [LARGE SCALE GENOMIC DNA]</scope>
    <source>
        <strain evidence="8">Pan2503</strain>
    </source>
</reference>
<organism evidence="8 9">
    <name type="scientific">Candidatus Acidiferrum panamense</name>
    <dbReference type="NCBI Taxonomy" id="2741543"/>
    <lineage>
        <taxon>Bacteria</taxon>
        <taxon>Pseudomonadati</taxon>
        <taxon>Acidobacteriota</taxon>
        <taxon>Terriglobia</taxon>
        <taxon>Candidatus Acidiferrales</taxon>
        <taxon>Candidatus Acidiferrum</taxon>
    </lineage>
</organism>
<evidence type="ECO:0000259" key="6">
    <source>
        <dbReference type="Pfam" id="PF00728"/>
    </source>
</evidence>
<dbReference type="Gene3D" id="3.30.379.10">
    <property type="entry name" value="Chitobiase/beta-hexosaminidase domain 2-like"/>
    <property type="match status" value="1"/>
</dbReference>
<comment type="similarity">
    <text evidence="2">Belongs to the glycosyl hydrolase 20 family.</text>
</comment>
<dbReference type="EC" id="3.2.1.52" evidence="3"/>
<dbReference type="PANTHER" id="PTHR22600:SF57">
    <property type="entry name" value="BETA-N-ACETYLHEXOSAMINIDASE"/>
    <property type="match status" value="1"/>
</dbReference>
<dbReference type="Pfam" id="PF02838">
    <property type="entry name" value="Glyco_hydro_20b"/>
    <property type="match status" value="1"/>
</dbReference>
<feature type="non-terminal residue" evidence="8">
    <location>
        <position position="299"/>
    </location>
</feature>
<accession>A0A7V8NWT5</accession>
<evidence type="ECO:0000256" key="5">
    <source>
        <dbReference type="ARBA" id="ARBA00023295"/>
    </source>
</evidence>
<comment type="caution">
    <text evidence="8">The sequence shown here is derived from an EMBL/GenBank/DDBJ whole genome shotgun (WGS) entry which is preliminary data.</text>
</comment>
<dbReference type="InterPro" id="IPR015883">
    <property type="entry name" value="Glyco_hydro_20_cat"/>
</dbReference>
<dbReference type="Proteomes" id="UP000567293">
    <property type="component" value="Unassembled WGS sequence"/>
</dbReference>